<dbReference type="SUPFAM" id="SSF100950">
    <property type="entry name" value="NagB/RpiA/CoA transferase-like"/>
    <property type="match status" value="1"/>
</dbReference>
<dbReference type="RefSeq" id="WP_096748936.1">
    <property type="nucleotide sequence ID" value="NZ_CADEPO010000002.1"/>
</dbReference>
<evidence type="ECO:0000313" key="2">
    <source>
        <dbReference type="EMBL" id="PEH38505.1"/>
    </source>
</evidence>
<name>A0A2A7S5E5_BURGA</name>
<dbReference type="InterPro" id="IPR024185">
    <property type="entry name" value="FTHF_cligase-like_sf"/>
</dbReference>
<organism evidence="2 3">
    <name type="scientific">Burkholderia gladioli</name>
    <name type="common">Pseudomonas marginata</name>
    <name type="synonym">Phytomonas marginata</name>
    <dbReference type="NCBI Taxonomy" id="28095"/>
    <lineage>
        <taxon>Bacteria</taxon>
        <taxon>Pseudomonadati</taxon>
        <taxon>Pseudomonadota</taxon>
        <taxon>Betaproteobacteria</taxon>
        <taxon>Burkholderiales</taxon>
        <taxon>Burkholderiaceae</taxon>
        <taxon>Burkholderia</taxon>
    </lineage>
</organism>
<sequence length="233" mass="24619">MSVSREEFLMRVRAAQRVAVREDGGNGSFAAIGGDDPHPLPVLPVFETPAGDRLERFRASLATMGGKCVTPASRAELPGWFAERFPGHVPLSATDEVPGVELLDAARVPASLHEVEVGVVRARHGVAETGSVWLSEAEYRVNALGYLVQHLVVLLDPADIVDGLQDLYRIADFREASYAALVTGPSATADIEGVLIQGAQGVRSLTVVLLGRGTRRNAVSSESSLGAAGLARS</sequence>
<comment type="caution">
    <text evidence="2">The sequence shown here is derived from an EMBL/GenBank/DDBJ whole genome shotgun (WGS) entry which is preliminary data.</text>
</comment>
<dbReference type="EMBL" id="PDDY01000004">
    <property type="protein sequence ID" value="PEH38505.1"/>
    <property type="molecule type" value="Genomic_DNA"/>
</dbReference>
<reference evidence="3" key="1">
    <citation type="submission" date="2017-09" db="EMBL/GenBank/DDBJ databases">
        <title>FDA dAtabase for Regulatory Grade micrObial Sequences (FDA-ARGOS): Supporting development and validation of Infectious Disease Dx tests.</title>
        <authorList>
            <person name="Minogue T."/>
            <person name="Wolcott M."/>
            <person name="Wasieloski L."/>
            <person name="Aguilar W."/>
            <person name="Moore D."/>
            <person name="Tallon L."/>
            <person name="Sadzewicz L."/>
            <person name="Ott S."/>
            <person name="Zhao X."/>
            <person name="Nagaraj S."/>
            <person name="Vavikolanu K."/>
            <person name="Aluvathingal J."/>
            <person name="Nadendla S."/>
            <person name="Sichtig H."/>
        </authorList>
    </citation>
    <scope>NUCLEOTIDE SEQUENCE [LARGE SCALE GENOMIC DNA]</scope>
    <source>
        <strain evidence="3">FDAARGOS_390</strain>
    </source>
</reference>
<dbReference type="AlphaFoldDB" id="A0A2A7S5E5"/>
<proteinExistence type="predicted"/>
<dbReference type="PANTHER" id="PTHR43682:SF1">
    <property type="entry name" value="LACTATE UTILIZATION PROTEIN C"/>
    <property type="match status" value="1"/>
</dbReference>
<dbReference type="InterPro" id="IPR003741">
    <property type="entry name" value="LUD_dom"/>
</dbReference>
<dbReference type="Pfam" id="PF02589">
    <property type="entry name" value="LUD_dom"/>
    <property type="match status" value="1"/>
</dbReference>
<protein>
    <recommendedName>
        <fullName evidence="1">LUD domain-containing protein</fullName>
    </recommendedName>
</protein>
<gene>
    <name evidence="2" type="ORF">CRM94_29430</name>
</gene>
<accession>A0A2A7S5E5</accession>
<dbReference type="Proteomes" id="UP000220629">
    <property type="component" value="Unassembled WGS sequence"/>
</dbReference>
<feature type="domain" description="LUD" evidence="1">
    <location>
        <begin position="113"/>
        <end position="210"/>
    </location>
</feature>
<dbReference type="Gene3D" id="3.40.50.10420">
    <property type="entry name" value="NagB/RpiA/CoA transferase-like"/>
    <property type="match status" value="1"/>
</dbReference>
<dbReference type="InterPro" id="IPR037171">
    <property type="entry name" value="NagB/RpiA_transferase-like"/>
</dbReference>
<evidence type="ECO:0000259" key="1">
    <source>
        <dbReference type="Pfam" id="PF02589"/>
    </source>
</evidence>
<dbReference type="PANTHER" id="PTHR43682">
    <property type="entry name" value="LACTATE UTILIZATION PROTEIN C"/>
    <property type="match status" value="1"/>
</dbReference>
<evidence type="ECO:0000313" key="3">
    <source>
        <dbReference type="Proteomes" id="UP000220629"/>
    </source>
</evidence>